<feature type="chain" id="PRO_5044347839" evidence="6">
    <location>
        <begin position="26"/>
        <end position="331"/>
    </location>
</feature>
<evidence type="ECO:0000256" key="6">
    <source>
        <dbReference type="SAM" id="SignalP"/>
    </source>
</evidence>
<feature type="signal peptide" evidence="6">
    <location>
        <begin position="1"/>
        <end position="25"/>
    </location>
</feature>
<dbReference type="Gene3D" id="3.80.10.10">
    <property type="entry name" value="Ribonuclease Inhibitor"/>
    <property type="match status" value="2"/>
</dbReference>
<dbReference type="RefSeq" id="XP_039144045.1">
    <property type="nucleotide sequence ID" value="XM_039288111.1"/>
</dbReference>
<keyword evidence="8" id="KW-1185">Reference proteome</keyword>
<evidence type="ECO:0000256" key="4">
    <source>
        <dbReference type="ARBA" id="ARBA00022737"/>
    </source>
</evidence>
<dbReference type="PANTHER" id="PTHR48060">
    <property type="entry name" value="DNA DAMAGE-REPAIR/TOLERATION PROTEIN DRT100"/>
    <property type="match status" value="1"/>
</dbReference>
<sequence length="331" mass="36766">MEFIFINAIILLICSTIFLAPMNNAIDDELALLAFKSTITVDPSQAMASWNSSLHFCEWLGVTCSHRHPTRVTGISLEGFGLSGEVLTSLSNLTFLQRLHLPNNNLHGHIPQELDSIPYSVGQLPLAFLNLTHNNLEGFIPSSFQNLTSLMHFDVSYNNLTEGVPFFTFHSSSHRQTLSPGAIPSSIGTLPNLYALARPIIVFRAQSLRLFTTFQVSITWELATIFNRNNPIGYRQYTSRTQDNLYVLQPELHGPIPMSANATGLEDIELTGNNFTGVIPSNLGTLQKSILWLTLDRNQFEANNADDWSFLDSLTNCSNLHVISATLLTVD</sequence>
<dbReference type="GO" id="GO:0016020">
    <property type="term" value="C:membrane"/>
    <property type="evidence" value="ECO:0007669"/>
    <property type="project" value="UniProtKB-SubCell"/>
</dbReference>
<evidence type="ECO:0000256" key="1">
    <source>
        <dbReference type="ARBA" id="ARBA00004370"/>
    </source>
</evidence>
<evidence type="ECO:0000259" key="7">
    <source>
        <dbReference type="Pfam" id="PF08263"/>
    </source>
</evidence>
<dbReference type="AlphaFoldDB" id="A0AB40CVD2"/>
<protein>
    <submittedName>
        <fullName evidence="9">Receptor kinase-like protein Xa21</fullName>
    </submittedName>
</protein>
<keyword evidence="5" id="KW-0472">Membrane</keyword>
<dbReference type="SUPFAM" id="SSF52058">
    <property type="entry name" value="L domain-like"/>
    <property type="match status" value="1"/>
</dbReference>
<feature type="domain" description="Leucine-rich repeat-containing N-terminal plant-type" evidence="7">
    <location>
        <begin position="27"/>
        <end position="65"/>
    </location>
</feature>
<dbReference type="Pfam" id="PF00560">
    <property type="entry name" value="LRR_1"/>
    <property type="match status" value="3"/>
</dbReference>
<dbReference type="InterPro" id="IPR032675">
    <property type="entry name" value="LRR_dom_sf"/>
</dbReference>
<dbReference type="Pfam" id="PF08263">
    <property type="entry name" value="LRRNT_2"/>
    <property type="match status" value="1"/>
</dbReference>
<keyword evidence="3 6" id="KW-0732">Signal</keyword>
<evidence type="ECO:0000313" key="9">
    <source>
        <dbReference type="RefSeq" id="XP_039144045.1"/>
    </source>
</evidence>
<dbReference type="InterPro" id="IPR013210">
    <property type="entry name" value="LRR_N_plant-typ"/>
</dbReference>
<evidence type="ECO:0000256" key="3">
    <source>
        <dbReference type="ARBA" id="ARBA00022729"/>
    </source>
</evidence>
<dbReference type="PANTHER" id="PTHR48060:SF21">
    <property type="entry name" value="L DOMAIN-LIKE PROTEIN"/>
    <property type="match status" value="1"/>
</dbReference>
<dbReference type="FunFam" id="3.80.10.10:FF:000400">
    <property type="entry name" value="Nuclear pore complex protein NUP107"/>
    <property type="match status" value="1"/>
</dbReference>
<evidence type="ECO:0000256" key="2">
    <source>
        <dbReference type="ARBA" id="ARBA00022614"/>
    </source>
</evidence>
<dbReference type="InterPro" id="IPR001611">
    <property type="entry name" value="Leu-rich_rpt"/>
</dbReference>
<keyword evidence="2" id="KW-0433">Leucine-rich repeat</keyword>
<gene>
    <name evidence="9" type="primary">LOC120281237</name>
</gene>
<accession>A0AB40CVD2</accession>
<organism evidence="8 9">
    <name type="scientific">Dioscorea cayennensis subsp. rotundata</name>
    <name type="common">White Guinea yam</name>
    <name type="synonym">Dioscorea rotundata</name>
    <dbReference type="NCBI Taxonomy" id="55577"/>
    <lineage>
        <taxon>Eukaryota</taxon>
        <taxon>Viridiplantae</taxon>
        <taxon>Streptophyta</taxon>
        <taxon>Embryophyta</taxon>
        <taxon>Tracheophyta</taxon>
        <taxon>Spermatophyta</taxon>
        <taxon>Magnoliopsida</taxon>
        <taxon>Liliopsida</taxon>
        <taxon>Dioscoreales</taxon>
        <taxon>Dioscoreaceae</taxon>
        <taxon>Dioscorea</taxon>
    </lineage>
</organism>
<reference evidence="9" key="1">
    <citation type="submission" date="2025-08" db="UniProtKB">
        <authorList>
            <consortium name="RefSeq"/>
        </authorList>
    </citation>
    <scope>IDENTIFICATION</scope>
</reference>
<proteinExistence type="predicted"/>
<keyword evidence="4" id="KW-0677">Repeat</keyword>
<dbReference type="GeneID" id="120281237"/>
<dbReference type="Proteomes" id="UP001515500">
    <property type="component" value="Chromosome 17"/>
</dbReference>
<evidence type="ECO:0000256" key="5">
    <source>
        <dbReference type="ARBA" id="ARBA00023136"/>
    </source>
</evidence>
<dbReference type="InterPro" id="IPR053211">
    <property type="entry name" value="DNA_repair-toleration"/>
</dbReference>
<comment type="subcellular location">
    <subcellularLocation>
        <location evidence="1">Membrane</location>
    </subcellularLocation>
</comment>
<name>A0AB40CVD2_DIOCR</name>
<evidence type="ECO:0000313" key="8">
    <source>
        <dbReference type="Proteomes" id="UP001515500"/>
    </source>
</evidence>